<dbReference type="STRING" id="587909.SAMN05421810_103481"/>
<gene>
    <name evidence="2" type="ORF">SAMN05421810_103481</name>
</gene>
<reference evidence="3" key="1">
    <citation type="submission" date="2016-10" db="EMBL/GenBank/DDBJ databases">
        <authorList>
            <person name="Varghese N."/>
            <person name="Submissions S."/>
        </authorList>
    </citation>
    <scope>NUCLEOTIDE SEQUENCE [LARGE SCALE GENOMIC DNA]</scope>
    <source>
        <strain evidence="3">CGMCC 4.5579</strain>
    </source>
</reference>
<sequence length="101" mass="11032">MPDPSTDLLDELERLRRGRHAADIRRLAGPRLRPRDIKPSDIKQDIAGLASASRAVVGGAFRMPRADGVTSTGRRKVTVHRPGDWPPNRARSASVGSWTNG</sequence>
<dbReference type="Proteomes" id="UP000198727">
    <property type="component" value="Unassembled WGS sequence"/>
</dbReference>
<accession>A0A1I5TCY1</accession>
<protein>
    <submittedName>
        <fullName evidence="2">Uncharacterized protein</fullName>
    </submittedName>
</protein>
<dbReference type="OrthoDB" id="41390at2"/>
<evidence type="ECO:0000313" key="2">
    <source>
        <dbReference type="EMBL" id="SFP80905.1"/>
    </source>
</evidence>
<organism evidence="2 3">
    <name type="scientific">Amycolatopsis arida</name>
    <dbReference type="NCBI Taxonomy" id="587909"/>
    <lineage>
        <taxon>Bacteria</taxon>
        <taxon>Bacillati</taxon>
        <taxon>Actinomycetota</taxon>
        <taxon>Actinomycetes</taxon>
        <taxon>Pseudonocardiales</taxon>
        <taxon>Pseudonocardiaceae</taxon>
        <taxon>Amycolatopsis</taxon>
    </lineage>
</organism>
<proteinExistence type="predicted"/>
<name>A0A1I5TCY1_9PSEU</name>
<evidence type="ECO:0000313" key="3">
    <source>
        <dbReference type="Proteomes" id="UP000198727"/>
    </source>
</evidence>
<dbReference type="AlphaFoldDB" id="A0A1I5TCY1"/>
<dbReference type="EMBL" id="FOWW01000003">
    <property type="protein sequence ID" value="SFP80905.1"/>
    <property type="molecule type" value="Genomic_DNA"/>
</dbReference>
<keyword evidence="3" id="KW-1185">Reference proteome</keyword>
<evidence type="ECO:0000256" key="1">
    <source>
        <dbReference type="SAM" id="MobiDB-lite"/>
    </source>
</evidence>
<feature type="region of interest" description="Disordered" evidence="1">
    <location>
        <begin position="67"/>
        <end position="101"/>
    </location>
</feature>
<dbReference type="RefSeq" id="WP_092530102.1">
    <property type="nucleotide sequence ID" value="NZ_FOWW01000003.1"/>
</dbReference>